<reference evidence="10" key="1">
    <citation type="submission" date="2021-10" db="EMBL/GenBank/DDBJ databases">
        <title>The complete genome sequence of Leeia sp. TBRC 13508.</title>
        <authorList>
            <person name="Charoenyingcharoen P."/>
            <person name="Yukphan P."/>
        </authorList>
    </citation>
    <scope>NUCLEOTIDE SEQUENCE</scope>
    <source>
        <strain evidence="10">TBRC 13508</strain>
    </source>
</reference>
<evidence type="ECO:0000256" key="1">
    <source>
        <dbReference type="ARBA" id="ARBA00022448"/>
    </source>
</evidence>
<proteinExistence type="predicted"/>
<dbReference type="PROSITE" id="PS51007">
    <property type="entry name" value="CYTC"/>
    <property type="match status" value="1"/>
</dbReference>
<dbReference type="Gene3D" id="1.10.760.10">
    <property type="entry name" value="Cytochrome c-like domain"/>
    <property type="match status" value="1"/>
</dbReference>
<keyword evidence="8" id="KW-0812">Transmembrane</keyword>
<sequence length="173" mass="17495">MSTGKSNPLGLVVAGIVVAVAAVFLLAKLVISYNAGQANPDDMTAEAINARVKQVGELDAGEVVAAGAMTGKMVYEQVCFSCHKDGLIGAPKLGDAAAWGPRIAQGFDTLVKHAVEGFNGKMPAKGGNANLTDQEVARAVAYMANSGGAKFTEPKVEGVASGESKASEGAASK</sequence>
<dbReference type="InterPro" id="IPR002323">
    <property type="entry name" value="Cyt_CIE"/>
</dbReference>
<dbReference type="InterPro" id="IPR009056">
    <property type="entry name" value="Cyt_c-like_dom"/>
</dbReference>
<evidence type="ECO:0000313" key="10">
    <source>
        <dbReference type="EMBL" id="MCB6183398.1"/>
    </source>
</evidence>
<evidence type="ECO:0000256" key="7">
    <source>
        <dbReference type="SAM" id="MobiDB-lite"/>
    </source>
</evidence>
<protein>
    <submittedName>
        <fullName evidence="10">C-type cytochrome</fullName>
    </submittedName>
</protein>
<dbReference type="PANTHER" id="PTHR40942">
    <property type="match status" value="1"/>
</dbReference>
<keyword evidence="5 6" id="KW-0408">Iron</keyword>
<keyword evidence="8" id="KW-1133">Transmembrane helix</keyword>
<evidence type="ECO:0000256" key="4">
    <source>
        <dbReference type="ARBA" id="ARBA00022982"/>
    </source>
</evidence>
<keyword evidence="1" id="KW-0813">Transport</keyword>
<dbReference type="Pfam" id="PF13442">
    <property type="entry name" value="Cytochrome_CBB3"/>
    <property type="match status" value="1"/>
</dbReference>
<keyword evidence="8" id="KW-0472">Membrane</keyword>
<evidence type="ECO:0000256" key="2">
    <source>
        <dbReference type="ARBA" id="ARBA00022617"/>
    </source>
</evidence>
<evidence type="ECO:0000256" key="3">
    <source>
        <dbReference type="ARBA" id="ARBA00022723"/>
    </source>
</evidence>
<keyword evidence="4" id="KW-0249">Electron transport</keyword>
<dbReference type="PANTHER" id="PTHR40942:SF4">
    <property type="entry name" value="CYTOCHROME C5"/>
    <property type="match status" value="1"/>
</dbReference>
<dbReference type="Proteomes" id="UP001165395">
    <property type="component" value="Unassembled WGS sequence"/>
</dbReference>
<organism evidence="10 11">
    <name type="scientific">Leeia speluncae</name>
    <dbReference type="NCBI Taxonomy" id="2884804"/>
    <lineage>
        <taxon>Bacteria</taxon>
        <taxon>Pseudomonadati</taxon>
        <taxon>Pseudomonadota</taxon>
        <taxon>Betaproteobacteria</taxon>
        <taxon>Neisseriales</taxon>
        <taxon>Leeiaceae</taxon>
        <taxon>Leeia</taxon>
    </lineage>
</organism>
<keyword evidence="3 6" id="KW-0479">Metal-binding</keyword>
<feature type="domain" description="Cytochrome c" evidence="9">
    <location>
        <begin position="66"/>
        <end position="147"/>
    </location>
</feature>
<comment type="caution">
    <text evidence="10">The sequence shown here is derived from an EMBL/GenBank/DDBJ whole genome shotgun (WGS) entry which is preliminary data.</text>
</comment>
<name>A0ABS8D5C6_9NEIS</name>
<feature type="transmembrane region" description="Helical" evidence="8">
    <location>
        <begin position="12"/>
        <end position="31"/>
    </location>
</feature>
<gene>
    <name evidence="10" type="ORF">LIN78_07550</name>
</gene>
<accession>A0ABS8D5C6</accession>
<feature type="region of interest" description="Disordered" evidence="7">
    <location>
        <begin position="154"/>
        <end position="173"/>
    </location>
</feature>
<feature type="compositionally biased region" description="Low complexity" evidence="7">
    <location>
        <begin position="160"/>
        <end position="173"/>
    </location>
</feature>
<evidence type="ECO:0000259" key="9">
    <source>
        <dbReference type="PROSITE" id="PS51007"/>
    </source>
</evidence>
<dbReference type="SUPFAM" id="SSF46626">
    <property type="entry name" value="Cytochrome c"/>
    <property type="match status" value="1"/>
</dbReference>
<dbReference type="InterPro" id="IPR036909">
    <property type="entry name" value="Cyt_c-like_dom_sf"/>
</dbReference>
<evidence type="ECO:0000313" key="11">
    <source>
        <dbReference type="Proteomes" id="UP001165395"/>
    </source>
</evidence>
<dbReference type="PRINTS" id="PR00607">
    <property type="entry name" value="CYTCHROMECIE"/>
</dbReference>
<keyword evidence="2 6" id="KW-0349">Heme</keyword>
<evidence type="ECO:0000256" key="6">
    <source>
        <dbReference type="PROSITE-ProRule" id="PRU00433"/>
    </source>
</evidence>
<evidence type="ECO:0000256" key="5">
    <source>
        <dbReference type="ARBA" id="ARBA00023004"/>
    </source>
</evidence>
<dbReference type="EMBL" id="JAJBZT010000003">
    <property type="protein sequence ID" value="MCB6183398.1"/>
    <property type="molecule type" value="Genomic_DNA"/>
</dbReference>
<evidence type="ECO:0000256" key="8">
    <source>
        <dbReference type="SAM" id="Phobius"/>
    </source>
</evidence>
<dbReference type="RefSeq" id="WP_227180122.1">
    <property type="nucleotide sequence ID" value="NZ_JAJBZT010000003.1"/>
</dbReference>
<keyword evidence="11" id="KW-1185">Reference proteome</keyword>